<accession>A0ABS6ZPM0</accession>
<dbReference type="SUPFAM" id="SSF53756">
    <property type="entry name" value="UDP-Glycosyltransferase/glycogen phosphorylase"/>
    <property type="match status" value="1"/>
</dbReference>
<sequence length="169" mass="18731">MKLLFTAGTQFDFPRLGEVVEQVALQRPQWQLTFQAGPGASLEGLGEWPNVLARPLFPSEEFQALFEAADLVVTHAGMGNIIACLEAGKPVMMLPRRAEFGEHRNDHQIDTAEAFLRMYNVPAYESVPQLVSAIVEPAGWPQGETGAAERIHRTRSAFAQEFNALLRNL</sequence>
<evidence type="ECO:0000313" key="2">
    <source>
        <dbReference type="EMBL" id="MBW6391994.1"/>
    </source>
</evidence>
<organism evidence="2 3">
    <name type="scientific">Billgrantia antri</name>
    <dbReference type="NCBI Taxonomy" id="2846777"/>
    <lineage>
        <taxon>Bacteria</taxon>
        <taxon>Pseudomonadati</taxon>
        <taxon>Pseudomonadota</taxon>
        <taxon>Gammaproteobacteria</taxon>
        <taxon>Oceanospirillales</taxon>
        <taxon>Halomonadaceae</taxon>
        <taxon>Billgrantia</taxon>
    </lineage>
</organism>
<dbReference type="EMBL" id="JAHYCA010000004">
    <property type="protein sequence ID" value="MBW6391994.1"/>
    <property type="molecule type" value="Genomic_DNA"/>
</dbReference>
<dbReference type="Proteomes" id="UP000769617">
    <property type="component" value="Unassembled WGS sequence"/>
</dbReference>
<proteinExistence type="predicted"/>
<dbReference type="InterPro" id="IPR007235">
    <property type="entry name" value="Glyco_trans_28_C"/>
</dbReference>
<dbReference type="RefSeq" id="WP_219792481.1">
    <property type="nucleotide sequence ID" value="NZ_JAHYCA010000004.1"/>
</dbReference>
<protein>
    <recommendedName>
        <fullName evidence="1">Glycosyl transferase family 28 C-terminal domain-containing protein</fullName>
    </recommendedName>
</protein>
<keyword evidence="3" id="KW-1185">Reference proteome</keyword>
<gene>
    <name evidence="2" type="ORF">KPL81_12600</name>
</gene>
<evidence type="ECO:0000259" key="1">
    <source>
        <dbReference type="Pfam" id="PF04101"/>
    </source>
</evidence>
<reference evidence="2 3" key="1">
    <citation type="submission" date="2021-07" db="EMBL/GenBank/DDBJ databases">
        <authorList>
            <person name="So Y."/>
        </authorList>
    </citation>
    <scope>NUCLEOTIDE SEQUENCE [LARGE SCALE GENOMIC DNA]</scope>
    <source>
        <strain evidence="2 3">Y3S6</strain>
    </source>
</reference>
<feature type="domain" description="Glycosyl transferase family 28 C-terminal" evidence="1">
    <location>
        <begin position="4"/>
        <end position="136"/>
    </location>
</feature>
<name>A0ABS6ZPM0_9GAMM</name>
<dbReference type="Pfam" id="PF04101">
    <property type="entry name" value="Glyco_tran_28_C"/>
    <property type="match status" value="1"/>
</dbReference>
<comment type="caution">
    <text evidence="2">The sequence shown here is derived from an EMBL/GenBank/DDBJ whole genome shotgun (WGS) entry which is preliminary data.</text>
</comment>
<dbReference type="Gene3D" id="3.40.50.2000">
    <property type="entry name" value="Glycogen Phosphorylase B"/>
    <property type="match status" value="1"/>
</dbReference>
<evidence type="ECO:0000313" key="3">
    <source>
        <dbReference type="Proteomes" id="UP000769617"/>
    </source>
</evidence>